<sequence length="72" mass="8225">MPEQGTHHFVMTCQKPQAGGGFAVATWSGNFTPQPEATRHDVYEWLREQYAREFPDLTHGVVLFFSLESNQL</sequence>
<gene>
    <name evidence="1" type="ORF">DTL70_21115</name>
</gene>
<dbReference type="Proteomes" id="UP000252914">
    <property type="component" value="Unassembled WGS sequence"/>
</dbReference>
<dbReference type="AlphaFoldDB" id="A0A367ETQ7"/>
<comment type="caution">
    <text evidence="1">The sequence shown here is derived from an EMBL/GenBank/DDBJ whole genome shotgun (WGS) entry which is preliminary data.</text>
</comment>
<reference evidence="1 2" key="1">
    <citation type="submission" date="2018-06" db="EMBL/GenBank/DDBJ databases">
        <title>Streptomyces reniochalinae sp. nov. and Streptomyces diacarnus sp. nov. from marine sponges.</title>
        <authorList>
            <person name="Li L."/>
        </authorList>
    </citation>
    <scope>NUCLEOTIDE SEQUENCE [LARGE SCALE GENOMIC DNA]</scope>
    <source>
        <strain evidence="1 2">LHW51701</strain>
    </source>
</reference>
<evidence type="ECO:0000313" key="1">
    <source>
        <dbReference type="EMBL" id="RCG20777.1"/>
    </source>
</evidence>
<proteinExistence type="predicted"/>
<dbReference type="RefSeq" id="WP_114023525.1">
    <property type="nucleotide sequence ID" value="NZ_QOIN01000047.1"/>
</dbReference>
<accession>A0A367ETQ7</accession>
<name>A0A367ETQ7_9ACTN</name>
<evidence type="ECO:0000313" key="2">
    <source>
        <dbReference type="Proteomes" id="UP000252914"/>
    </source>
</evidence>
<keyword evidence="2" id="KW-1185">Reference proteome</keyword>
<dbReference type="EMBL" id="QOIN01000047">
    <property type="protein sequence ID" value="RCG20777.1"/>
    <property type="molecule type" value="Genomic_DNA"/>
</dbReference>
<protein>
    <submittedName>
        <fullName evidence="1">Uncharacterized protein</fullName>
    </submittedName>
</protein>
<organism evidence="1 2">
    <name type="scientific">Streptomyces diacarni</name>
    <dbReference type="NCBI Taxonomy" id="2800381"/>
    <lineage>
        <taxon>Bacteria</taxon>
        <taxon>Bacillati</taxon>
        <taxon>Actinomycetota</taxon>
        <taxon>Actinomycetes</taxon>
        <taxon>Kitasatosporales</taxon>
        <taxon>Streptomycetaceae</taxon>
        <taxon>Streptomyces</taxon>
    </lineage>
</organism>